<keyword evidence="2" id="KW-1185">Reference proteome</keyword>
<reference evidence="1" key="1">
    <citation type="submission" date="2021-06" db="EMBL/GenBank/DDBJ databases">
        <authorList>
            <person name="Kallberg Y."/>
            <person name="Tangrot J."/>
            <person name="Rosling A."/>
        </authorList>
    </citation>
    <scope>NUCLEOTIDE SEQUENCE</scope>
    <source>
        <strain evidence="1">CL551</strain>
    </source>
</reference>
<sequence>MNNDEQEKVDNNDKDVFIEVIKELLVEGDGVIVREELSTKSREEVVIEKEVSTMIMNEELIESQS</sequence>
<name>A0A9N9F5I4_9GLOM</name>
<accession>A0A9N9F5I4</accession>
<protein>
    <submittedName>
        <fullName evidence="1">6341_t:CDS:1</fullName>
    </submittedName>
</protein>
<dbReference type="EMBL" id="CAJVPV010001883">
    <property type="protein sequence ID" value="CAG8511230.1"/>
    <property type="molecule type" value="Genomic_DNA"/>
</dbReference>
<evidence type="ECO:0000313" key="1">
    <source>
        <dbReference type="EMBL" id="CAG8511230.1"/>
    </source>
</evidence>
<gene>
    <name evidence="1" type="ORF">AMORRO_LOCUS3737</name>
</gene>
<dbReference type="Proteomes" id="UP000789342">
    <property type="component" value="Unassembled WGS sequence"/>
</dbReference>
<proteinExistence type="predicted"/>
<organism evidence="1 2">
    <name type="scientific">Acaulospora morrowiae</name>
    <dbReference type="NCBI Taxonomy" id="94023"/>
    <lineage>
        <taxon>Eukaryota</taxon>
        <taxon>Fungi</taxon>
        <taxon>Fungi incertae sedis</taxon>
        <taxon>Mucoromycota</taxon>
        <taxon>Glomeromycotina</taxon>
        <taxon>Glomeromycetes</taxon>
        <taxon>Diversisporales</taxon>
        <taxon>Acaulosporaceae</taxon>
        <taxon>Acaulospora</taxon>
    </lineage>
</organism>
<evidence type="ECO:0000313" key="2">
    <source>
        <dbReference type="Proteomes" id="UP000789342"/>
    </source>
</evidence>
<dbReference type="AlphaFoldDB" id="A0A9N9F5I4"/>
<comment type="caution">
    <text evidence="1">The sequence shown here is derived from an EMBL/GenBank/DDBJ whole genome shotgun (WGS) entry which is preliminary data.</text>
</comment>